<dbReference type="EMBL" id="BART01026885">
    <property type="protein sequence ID" value="GAH02270.1"/>
    <property type="molecule type" value="Genomic_DNA"/>
</dbReference>
<evidence type="ECO:0000313" key="1">
    <source>
        <dbReference type="EMBL" id="GAH02270.1"/>
    </source>
</evidence>
<gene>
    <name evidence="1" type="ORF">S01H4_47811</name>
</gene>
<dbReference type="AlphaFoldDB" id="X1D1Y9"/>
<comment type="caution">
    <text evidence="1">The sequence shown here is derived from an EMBL/GenBank/DDBJ whole genome shotgun (WGS) entry which is preliminary data.</text>
</comment>
<feature type="non-terminal residue" evidence="1">
    <location>
        <position position="277"/>
    </location>
</feature>
<protein>
    <recommendedName>
        <fullName evidence="2">CARDB domain-containing protein</fullName>
    </recommendedName>
</protein>
<name>X1D1Y9_9ZZZZ</name>
<organism evidence="1">
    <name type="scientific">marine sediment metagenome</name>
    <dbReference type="NCBI Taxonomy" id="412755"/>
    <lineage>
        <taxon>unclassified sequences</taxon>
        <taxon>metagenomes</taxon>
        <taxon>ecological metagenomes</taxon>
    </lineage>
</organism>
<dbReference type="Gene3D" id="2.60.40.10">
    <property type="entry name" value="Immunoglobulins"/>
    <property type="match status" value="1"/>
</dbReference>
<reference evidence="1" key="1">
    <citation type="journal article" date="2014" name="Front. Microbiol.">
        <title>High frequency of phylogenetically diverse reductive dehalogenase-homologous genes in deep subseafloor sedimentary metagenomes.</title>
        <authorList>
            <person name="Kawai M."/>
            <person name="Futagami T."/>
            <person name="Toyoda A."/>
            <person name="Takaki Y."/>
            <person name="Nishi S."/>
            <person name="Hori S."/>
            <person name="Arai W."/>
            <person name="Tsubouchi T."/>
            <person name="Morono Y."/>
            <person name="Uchiyama I."/>
            <person name="Ito T."/>
            <person name="Fujiyama A."/>
            <person name="Inagaki F."/>
            <person name="Takami H."/>
        </authorList>
    </citation>
    <scope>NUCLEOTIDE SEQUENCE</scope>
    <source>
        <strain evidence="1">Expedition CK06-06</strain>
    </source>
</reference>
<feature type="non-terminal residue" evidence="1">
    <location>
        <position position="1"/>
    </location>
</feature>
<evidence type="ECO:0008006" key="2">
    <source>
        <dbReference type="Google" id="ProtNLM"/>
    </source>
</evidence>
<dbReference type="InterPro" id="IPR013783">
    <property type="entry name" value="Ig-like_fold"/>
</dbReference>
<accession>X1D1Y9</accession>
<proteinExistence type="predicted"/>
<sequence>LQTSSQISSTQYIAEMSPEDINDVNVSWTPAAEGQYRIRVWIGLGFSDDYNSNNQTYRYIQVGPFTVTASPRYAKEGDVVQITIDAREPLPSDQLDSMAVLDSASQPIPFSPADPCHPTATRWVYQTDPLSVSTALGRASITVTGTDLSGSHNGYGYFYVVDVLPDLWLNSCDLTFSDLNPDLGETISICATVHADSANQGALNNVPVSFYHVWEQQKFQLGHTQNIDEIAPDANECACIMWTNAANDVYIIEAALEPDFSDKYSSNNQTTGSLVVG</sequence>